<evidence type="ECO:0000313" key="9">
    <source>
        <dbReference type="Proteomes" id="UP000825123"/>
    </source>
</evidence>
<dbReference type="EMBL" id="AP024597">
    <property type="protein sequence ID" value="BCU70668.1"/>
    <property type="molecule type" value="Genomic_DNA"/>
</dbReference>
<evidence type="ECO:0000256" key="5">
    <source>
        <dbReference type="ARBA" id="ARBA00024970"/>
    </source>
</evidence>
<evidence type="ECO:0000256" key="3">
    <source>
        <dbReference type="ARBA" id="ARBA00022723"/>
    </source>
</evidence>
<evidence type="ECO:0000313" key="8">
    <source>
        <dbReference type="EMBL" id="BCU70668.1"/>
    </source>
</evidence>
<protein>
    <recommendedName>
        <fullName evidence="6">Protein archease</fullName>
    </recommendedName>
</protein>
<dbReference type="InterPro" id="IPR022952">
    <property type="entry name" value="Archease_arc"/>
</dbReference>
<comment type="similarity">
    <text evidence="1 6">Belongs to the archease family.</text>
</comment>
<keyword evidence="3 6" id="KW-0479">Metal-binding</keyword>
<dbReference type="Proteomes" id="UP000825123">
    <property type="component" value="Chromosome"/>
</dbReference>
<evidence type="ECO:0000256" key="2">
    <source>
        <dbReference type="ARBA" id="ARBA00022694"/>
    </source>
</evidence>
<feature type="domain" description="Archease" evidence="7">
    <location>
        <begin position="7"/>
        <end position="142"/>
    </location>
</feature>
<dbReference type="NCBIfam" id="NF001617">
    <property type="entry name" value="PRK00407.1"/>
    <property type="match status" value="1"/>
</dbReference>
<keyword evidence="4 6" id="KW-0106">Calcium</keyword>
<keyword evidence="2 6" id="KW-0819">tRNA processing</keyword>
<feature type="binding site" evidence="6">
    <location>
        <position position="141"/>
    </location>
    <ligand>
        <name>Ca(2+)</name>
        <dbReference type="ChEBI" id="CHEBI:29108"/>
    </ligand>
</feature>
<dbReference type="HAMAP" id="MF_01222">
    <property type="entry name" value="Archease_arch"/>
    <property type="match status" value="1"/>
</dbReference>
<dbReference type="Gene3D" id="3.55.10.10">
    <property type="entry name" value="Archease domain"/>
    <property type="match status" value="1"/>
</dbReference>
<dbReference type="InterPro" id="IPR002804">
    <property type="entry name" value="Archease"/>
</dbReference>
<dbReference type="GO" id="GO:0005509">
    <property type="term" value="F:calcium ion binding"/>
    <property type="evidence" value="ECO:0007669"/>
    <property type="project" value="UniProtKB-UniRule"/>
</dbReference>
<reference evidence="8 9" key="1">
    <citation type="submission" date="2021-04" db="EMBL/GenBank/DDBJ databases">
        <title>Complete genome sequence of Stygiolobus sp. KN-1.</title>
        <authorList>
            <person name="Nakamura K."/>
            <person name="Sakai H."/>
            <person name="Kurosawa N."/>
        </authorList>
    </citation>
    <scope>NUCLEOTIDE SEQUENCE [LARGE SCALE GENOMIC DNA]</scope>
    <source>
        <strain evidence="8 9">KN-1</strain>
    </source>
</reference>
<dbReference type="PANTHER" id="PTHR12682">
    <property type="entry name" value="ARCHEASE"/>
    <property type="match status" value="1"/>
</dbReference>
<dbReference type="AlphaFoldDB" id="A0A8D5U7C9"/>
<feature type="binding site" evidence="6">
    <location>
        <position position="142"/>
    </location>
    <ligand>
        <name>Ca(2+)</name>
        <dbReference type="ChEBI" id="CHEBI:29108"/>
    </ligand>
</feature>
<dbReference type="KEGG" id="csty:KN1_19650"/>
<dbReference type="GO" id="GO:0006388">
    <property type="term" value="P:tRNA splicing, via endonucleolytic cleavage and ligation"/>
    <property type="evidence" value="ECO:0007669"/>
    <property type="project" value="UniProtKB-UniRule"/>
</dbReference>
<dbReference type="GeneID" id="66163695"/>
<sequence>MAVNKKYEFFDHTADVGIKAYGKDLNEAFENAALAVFEVMTDTSKIDPIENRDIEVDGIDIENLLYRWIENLLVYYDSELLIFGRFNVNIDLANLKLKAIAWGERFNPEKHERRTVVKAMTYHEMNIIKTDNGYELTFVVDI</sequence>
<comment type="function">
    <text evidence="5 6">Activates the tRNA-splicing ligase complex by facilitating the enzymatic turnover of catalytic subunit RtcB. Acts by promoting the guanylylation of RtcB, a key intermediate step in tRNA ligation. Can also alter the NTP specificity of RtcB such that ATP, dGTP or ITP is used efficiently.</text>
</comment>
<dbReference type="PANTHER" id="PTHR12682:SF11">
    <property type="entry name" value="PROTEIN ARCHEASE"/>
    <property type="match status" value="1"/>
</dbReference>
<dbReference type="Pfam" id="PF01951">
    <property type="entry name" value="Archease"/>
    <property type="match status" value="1"/>
</dbReference>
<organism evidence="8 9">
    <name type="scientific">Stygiolobus caldivivus</name>
    <dbReference type="NCBI Taxonomy" id="2824673"/>
    <lineage>
        <taxon>Archaea</taxon>
        <taxon>Thermoproteota</taxon>
        <taxon>Thermoprotei</taxon>
        <taxon>Sulfolobales</taxon>
        <taxon>Sulfolobaceae</taxon>
        <taxon>Stygiolobus</taxon>
    </lineage>
</organism>
<evidence type="ECO:0000259" key="7">
    <source>
        <dbReference type="Pfam" id="PF01951"/>
    </source>
</evidence>
<dbReference type="SUPFAM" id="SSF69819">
    <property type="entry name" value="MTH1598-like"/>
    <property type="match status" value="1"/>
</dbReference>
<gene>
    <name evidence="8" type="ORF">KN1_19650</name>
</gene>
<name>A0A8D5U7C9_9CREN</name>
<evidence type="ECO:0000256" key="6">
    <source>
        <dbReference type="HAMAP-Rule" id="MF_01222"/>
    </source>
</evidence>
<evidence type="ECO:0000256" key="4">
    <source>
        <dbReference type="ARBA" id="ARBA00022837"/>
    </source>
</evidence>
<dbReference type="InterPro" id="IPR023572">
    <property type="entry name" value="Archease_dom"/>
</dbReference>
<accession>A0A8D5U7C9</accession>
<proteinExistence type="inferred from homology"/>
<feature type="binding site" evidence="6">
    <location>
        <position position="15"/>
    </location>
    <ligand>
        <name>Ca(2+)</name>
        <dbReference type="ChEBI" id="CHEBI:29108"/>
    </ligand>
</feature>
<evidence type="ECO:0000256" key="1">
    <source>
        <dbReference type="ARBA" id="ARBA00007963"/>
    </source>
</evidence>
<dbReference type="InterPro" id="IPR036820">
    <property type="entry name" value="Archease_dom_sf"/>
</dbReference>
<dbReference type="RefSeq" id="WP_221287350.1">
    <property type="nucleotide sequence ID" value="NZ_AP024597.1"/>
</dbReference>
<keyword evidence="9" id="KW-1185">Reference proteome</keyword>